<name>A0ABQ9XMV0_9EUKA</name>
<dbReference type="PANTHER" id="PTHR36492:SF2">
    <property type="entry name" value="[ACYL-CARRIER-PROTEIN] PHOSPHODIESTERASE PPTH"/>
    <property type="match status" value="1"/>
</dbReference>
<proteinExistence type="predicted"/>
<gene>
    <name evidence="4" type="ORF">BLNAU_11874</name>
</gene>
<dbReference type="InterPro" id="IPR052963">
    <property type="entry name" value="Pantetheine_PDE"/>
</dbReference>
<evidence type="ECO:0000259" key="3">
    <source>
        <dbReference type="PROSITE" id="PS50115"/>
    </source>
</evidence>
<dbReference type="InterPro" id="IPR038508">
    <property type="entry name" value="ArfGAP_dom_sf"/>
</dbReference>
<dbReference type="InterPro" id="IPR037278">
    <property type="entry name" value="ARFGAP/RecO"/>
</dbReference>
<protein>
    <submittedName>
        <fullName evidence="4">Metallophosphoesterase family protein</fullName>
    </submittedName>
</protein>
<feature type="region of interest" description="Disordered" evidence="2">
    <location>
        <begin position="322"/>
        <end position="422"/>
    </location>
</feature>
<feature type="compositionally biased region" description="Basic and acidic residues" evidence="2">
    <location>
        <begin position="366"/>
        <end position="376"/>
    </location>
</feature>
<evidence type="ECO:0000256" key="2">
    <source>
        <dbReference type="SAM" id="MobiDB-lite"/>
    </source>
</evidence>
<dbReference type="CDD" id="cd08204">
    <property type="entry name" value="ArfGap"/>
    <property type="match status" value="1"/>
</dbReference>
<dbReference type="PANTHER" id="PTHR36492">
    <property type="match status" value="1"/>
</dbReference>
<dbReference type="Pfam" id="PF01412">
    <property type="entry name" value="ArfGap"/>
    <property type="match status" value="1"/>
</dbReference>
<keyword evidence="1" id="KW-0479">Metal-binding</keyword>
<dbReference type="CDD" id="cd00838">
    <property type="entry name" value="MPP_superfamily"/>
    <property type="match status" value="2"/>
</dbReference>
<evidence type="ECO:0000256" key="1">
    <source>
        <dbReference type="PROSITE-ProRule" id="PRU00288"/>
    </source>
</evidence>
<dbReference type="InterPro" id="IPR029052">
    <property type="entry name" value="Metallo-depent_PP-like"/>
</dbReference>
<keyword evidence="5" id="KW-1185">Reference proteome</keyword>
<dbReference type="InterPro" id="IPR011333">
    <property type="entry name" value="SKP1/BTB/POZ_sf"/>
</dbReference>
<dbReference type="Gene3D" id="1.10.220.150">
    <property type="entry name" value="Arf GTPase activating protein"/>
    <property type="match status" value="1"/>
</dbReference>
<organism evidence="4 5">
    <name type="scientific">Blattamonas nauphoetae</name>
    <dbReference type="NCBI Taxonomy" id="2049346"/>
    <lineage>
        <taxon>Eukaryota</taxon>
        <taxon>Metamonada</taxon>
        <taxon>Preaxostyla</taxon>
        <taxon>Oxymonadida</taxon>
        <taxon>Blattamonas</taxon>
    </lineage>
</organism>
<dbReference type="PROSITE" id="PS50115">
    <property type="entry name" value="ARFGAP"/>
    <property type="match status" value="1"/>
</dbReference>
<dbReference type="SUPFAM" id="SSF54695">
    <property type="entry name" value="POZ domain"/>
    <property type="match status" value="1"/>
</dbReference>
<feature type="domain" description="Arf-GAP" evidence="3">
    <location>
        <begin position="201"/>
        <end position="329"/>
    </location>
</feature>
<keyword evidence="1" id="KW-0862">Zinc</keyword>
<dbReference type="SMART" id="SM00105">
    <property type="entry name" value="ArfGap"/>
    <property type="match status" value="1"/>
</dbReference>
<evidence type="ECO:0000313" key="5">
    <source>
        <dbReference type="Proteomes" id="UP001281761"/>
    </source>
</evidence>
<dbReference type="Proteomes" id="UP001281761">
    <property type="component" value="Unassembled WGS sequence"/>
</dbReference>
<reference evidence="4 5" key="1">
    <citation type="journal article" date="2022" name="bioRxiv">
        <title>Genomics of Preaxostyla Flagellates Illuminates Evolutionary Transitions and the Path Towards Mitochondrial Loss.</title>
        <authorList>
            <person name="Novak L.V.F."/>
            <person name="Treitli S.C."/>
            <person name="Pyrih J."/>
            <person name="Halakuc P."/>
            <person name="Pipaliya S.V."/>
            <person name="Vacek V."/>
            <person name="Brzon O."/>
            <person name="Soukal P."/>
            <person name="Eme L."/>
            <person name="Dacks J.B."/>
            <person name="Karnkowska A."/>
            <person name="Elias M."/>
            <person name="Hampl V."/>
        </authorList>
    </citation>
    <scope>NUCLEOTIDE SEQUENCE [LARGE SCALE GENOMIC DNA]</scope>
    <source>
        <strain evidence="4">NAU3</strain>
        <tissue evidence="4">Gut</tissue>
    </source>
</reference>
<comment type="caution">
    <text evidence="4">The sequence shown here is derived from an EMBL/GenBank/DDBJ whole genome shotgun (WGS) entry which is preliminary data.</text>
</comment>
<evidence type="ECO:0000313" key="4">
    <source>
        <dbReference type="EMBL" id="KAK2953089.1"/>
    </source>
</evidence>
<dbReference type="PRINTS" id="PR00405">
    <property type="entry name" value="REVINTRACTNG"/>
</dbReference>
<accession>A0ABQ9XMV0</accession>
<dbReference type="Gene3D" id="3.30.710.10">
    <property type="entry name" value="Potassium Channel Kv1.1, Chain A"/>
    <property type="match status" value="1"/>
</dbReference>
<dbReference type="InterPro" id="IPR004843">
    <property type="entry name" value="Calcineurin-like_PHP"/>
</dbReference>
<feature type="compositionally biased region" description="Polar residues" evidence="2">
    <location>
        <begin position="401"/>
        <end position="422"/>
    </location>
</feature>
<dbReference type="EMBL" id="JARBJD010000095">
    <property type="protein sequence ID" value="KAK2953089.1"/>
    <property type="molecule type" value="Genomic_DNA"/>
</dbReference>
<sequence>MSSIYLLSDLHINYPENWQWLNSIKGHENDILIIAGDISHDLSELQKCLHTLVRRFLSIFFIPGNTDLWVTGGEKISSMDKLNSILTICENVGVETKPKEFAHFWIVPLFSWYDSSFAKQDTLTKSDVEELRGYSDVHFCKWKKGTSPLSLFERNEEFIKAFDISNTKPVISFSHFLPRRSLLPPRSELKQKYLPHVVGSSRIEQQIRQLGSTVHCFGHTHVKQRQTLDEPKWAALPFGVFICHECSGSHRHLGPQVSFVKSTNLDVWRMDEVQKMQIGNIQANKYLEANLPYDYERPHPKDGNLTKREKFIREKYQRKLWADKNGTYPTPSPRPAAVKTVVSQPPPSLPPVRVPAQTTTTSQRGKRNDPFSRFDDSSPVPANQHSPPLIALGSLSRKQNDFGSGTVEQSQPPLAPPSQTRQVLNRSYQLPPPPQQGISAPQRKPPTVPVIEQTNTQQTAQSQGQSLISFDALPPPFPVSLPNSTTSYSVSSIPVQALCRVIVRFNIGGTPFSTFLSTLIRSPPTSVLYRLSVQIQTKGIIVSHTTTSSAQLPMYVHLEHCPPFVAIAPQSEPPIFYPPSSNPNDAALLTSFMFVDRDPDIFAIIISSLRTVAAQQQKGIGSGQLSVIPVPEGKLANLGVSHDYFCEECAFYGINTV</sequence>
<keyword evidence="1" id="KW-0863">Zinc-finger</keyword>
<dbReference type="Pfam" id="PF00149">
    <property type="entry name" value="Metallophos"/>
    <property type="match status" value="1"/>
</dbReference>
<dbReference type="InterPro" id="IPR001164">
    <property type="entry name" value="ArfGAP_dom"/>
</dbReference>
<feature type="compositionally biased region" description="Pro residues" evidence="2">
    <location>
        <begin position="344"/>
        <end position="353"/>
    </location>
</feature>
<dbReference type="SUPFAM" id="SSF57863">
    <property type="entry name" value="ArfGap/RecO-like zinc finger"/>
    <property type="match status" value="1"/>
</dbReference>
<dbReference type="SUPFAM" id="SSF56300">
    <property type="entry name" value="Metallo-dependent phosphatases"/>
    <property type="match status" value="1"/>
</dbReference>